<dbReference type="EMBL" id="CP024199">
    <property type="protein sequence ID" value="AUG54269.1"/>
    <property type="molecule type" value="Genomic_DNA"/>
</dbReference>
<evidence type="ECO:0000313" key="1">
    <source>
        <dbReference type="EMBL" id="AUG54269.1"/>
    </source>
</evidence>
<reference evidence="1 2" key="1">
    <citation type="submission" date="2017-10" db="EMBL/GenBank/DDBJ databases">
        <title>Biodiversity and function of Thalassospira species in the particle-attached aromatic-hydrocarbon-degrading consortia from the surface seawater of the China South Sea.</title>
        <authorList>
            <person name="Dong C."/>
            <person name="Liu R."/>
            <person name="Shao Z."/>
        </authorList>
    </citation>
    <scope>NUCLEOTIDE SEQUENCE [LARGE SCALE GENOMIC DNA]</scope>
    <source>
        <strain evidence="1 2">CSC3H3</strain>
    </source>
</reference>
<proteinExistence type="predicted"/>
<sequence>MVALLYPAIIWRGCWCQQGGFAIKRSILPPYRPLIGLLANNAIPSLSGEFQVIDRALFGPVDMWI</sequence>
<gene>
    <name evidence="1" type="ORF">CSC3H3_17255</name>
</gene>
<organism evidence="1 2">
    <name type="scientific">Thalassospira marina</name>
    <dbReference type="NCBI Taxonomy" id="2048283"/>
    <lineage>
        <taxon>Bacteria</taxon>
        <taxon>Pseudomonadati</taxon>
        <taxon>Pseudomonadota</taxon>
        <taxon>Alphaproteobacteria</taxon>
        <taxon>Rhodospirillales</taxon>
        <taxon>Thalassospiraceae</taxon>
        <taxon>Thalassospira</taxon>
    </lineage>
</organism>
<protein>
    <submittedName>
        <fullName evidence="1">Uncharacterized protein</fullName>
    </submittedName>
</protein>
<name>A0ABM6QCG7_9PROT</name>
<keyword evidence="2" id="KW-1185">Reference proteome</keyword>
<evidence type="ECO:0000313" key="2">
    <source>
        <dbReference type="Proteomes" id="UP000233458"/>
    </source>
</evidence>
<dbReference type="Proteomes" id="UP000233458">
    <property type="component" value="Chromosome"/>
</dbReference>
<accession>A0ABM6QCG7</accession>